<evidence type="ECO:0000256" key="5">
    <source>
        <dbReference type="ARBA" id="ARBA00022989"/>
    </source>
</evidence>
<dbReference type="InterPro" id="IPR050622">
    <property type="entry name" value="CPA3_antiporter_subunitB"/>
</dbReference>
<evidence type="ECO:0000313" key="10">
    <source>
        <dbReference type="Proteomes" id="UP001596378"/>
    </source>
</evidence>
<feature type="domain" description="Na+/H+ antiporter MnhB subunit-related protein" evidence="8">
    <location>
        <begin position="7"/>
        <end position="131"/>
    </location>
</feature>
<name>A0ABW2F7R2_9BACL</name>
<keyword evidence="10" id="KW-1185">Reference proteome</keyword>
<sequence>MKFSDLILQTAAKVLVFIIMTFSIYILFAGHHNPGGGFIGGLITASALMLLYIAFDAETIQEIIPVDFKIVGAIGVLLAVATGIGSIVANEPFLTQVYRYVNLPLLGKTGIGTAMVFDIGVYLAVVGTTMTIIRSISEDT</sequence>
<protein>
    <submittedName>
        <fullName evidence="9">Na(+)/H(+) antiporter subunit B</fullName>
    </submittedName>
</protein>
<dbReference type="NCBIfam" id="NF009223">
    <property type="entry name" value="PRK12573.1"/>
    <property type="match status" value="1"/>
</dbReference>
<comment type="similarity">
    <text evidence="2">Belongs to the CPA3 antiporters (TC 2.A.63) subunit B family.</text>
</comment>
<proteinExistence type="inferred from homology"/>
<dbReference type="Proteomes" id="UP001596378">
    <property type="component" value="Unassembled WGS sequence"/>
</dbReference>
<keyword evidence="6 7" id="KW-0472">Membrane</keyword>
<keyword evidence="3" id="KW-1003">Cell membrane</keyword>
<comment type="subcellular location">
    <subcellularLocation>
        <location evidence="1">Cell membrane</location>
        <topology evidence="1">Multi-pass membrane protein</topology>
    </subcellularLocation>
</comment>
<comment type="caution">
    <text evidence="9">The sequence shown here is derived from an EMBL/GenBank/DDBJ whole genome shotgun (WGS) entry which is preliminary data.</text>
</comment>
<dbReference type="PANTHER" id="PTHR33932">
    <property type="entry name" value="NA(+)/H(+) ANTIPORTER SUBUNIT B"/>
    <property type="match status" value="1"/>
</dbReference>
<evidence type="ECO:0000256" key="1">
    <source>
        <dbReference type="ARBA" id="ARBA00004651"/>
    </source>
</evidence>
<keyword evidence="5 7" id="KW-1133">Transmembrane helix</keyword>
<feature type="transmembrane region" description="Helical" evidence="7">
    <location>
        <begin position="109"/>
        <end position="133"/>
    </location>
</feature>
<feature type="transmembrane region" description="Helical" evidence="7">
    <location>
        <begin position="12"/>
        <end position="30"/>
    </location>
</feature>
<dbReference type="Pfam" id="PF04039">
    <property type="entry name" value="MnhB"/>
    <property type="match status" value="1"/>
</dbReference>
<evidence type="ECO:0000256" key="3">
    <source>
        <dbReference type="ARBA" id="ARBA00022475"/>
    </source>
</evidence>
<dbReference type="EMBL" id="JBHTAI010000006">
    <property type="protein sequence ID" value="MFC7149238.1"/>
    <property type="molecule type" value="Genomic_DNA"/>
</dbReference>
<feature type="transmembrane region" description="Helical" evidence="7">
    <location>
        <begin position="36"/>
        <end position="55"/>
    </location>
</feature>
<gene>
    <name evidence="9" type="ORF">ACFQMJ_11940</name>
</gene>
<organism evidence="9 10">
    <name type="scientific">Cohnella cellulosilytica</name>
    <dbReference type="NCBI Taxonomy" id="986710"/>
    <lineage>
        <taxon>Bacteria</taxon>
        <taxon>Bacillati</taxon>
        <taxon>Bacillota</taxon>
        <taxon>Bacilli</taxon>
        <taxon>Bacillales</taxon>
        <taxon>Paenibacillaceae</taxon>
        <taxon>Cohnella</taxon>
    </lineage>
</organism>
<accession>A0ABW2F7R2</accession>
<evidence type="ECO:0000259" key="8">
    <source>
        <dbReference type="Pfam" id="PF04039"/>
    </source>
</evidence>
<evidence type="ECO:0000256" key="6">
    <source>
        <dbReference type="ARBA" id="ARBA00023136"/>
    </source>
</evidence>
<dbReference type="InterPro" id="IPR007182">
    <property type="entry name" value="MnhB"/>
</dbReference>
<evidence type="ECO:0000313" key="9">
    <source>
        <dbReference type="EMBL" id="MFC7149238.1"/>
    </source>
</evidence>
<dbReference type="RefSeq" id="WP_378054259.1">
    <property type="nucleotide sequence ID" value="NZ_JBHMDN010000079.1"/>
</dbReference>
<evidence type="ECO:0000256" key="4">
    <source>
        <dbReference type="ARBA" id="ARBA00022692"/>
    </source>
</evidence>
<evidence type="ECO:0000256" key="2">
    <source>
        <dbReference type="ARBA" id="ARBA00009425"/>
    </source>
</evidence>
<keyword evidence="4 7" id="KW-0812">Transmembrane</keyword>
<dbReference type="PANTHER" id="PTHR33932:SF4">
    <property type="entry name" value="NA(+)_H(+) ANTIPORTER SUBUNIT B"/>
    <property type="match status" value="1"/>
</dbReference>
<evidence type="ECO:0000256" key="7">
    <source>
        <dbReference type="SAM" id="Phobius"/>
    </source>
</evidence>
<reference evidence="10" key="1">
    <citation type="journal article" date="2019" name="Int. J. Syst. Evol. Microbiol.">
        <title>The Global Catalogue of Microorganisms (GCM) 10K type strain sequencing project: providing services to taxonomists for standard genome sequencing and annotation.</title>
        <authorList>
            <consortium name="The Broad Institute Genomics Platform"/>
            <consortium name="The Broad Institute Genome Sequencing Center for Infectious Disease"/>
            <person name="Wu L."/>
            <person name="Ma J."/>
        </authorList>
    </citation>
    <scope>NUCLEOTIDE SEQUENCE [LARGE SCALE GENOMIC DNA]</scope>
    <source>
        <strain evidence="10">KCTC 12907</strain>
    </source>
</reference>
<feature type="transmembrane region" description="Helical" evidence="7">
    <location>
        <begin position="67"/>
        <end position="89"/>
    </location>
</feature>